<dbReference type="InterPro" id="IPR011990">
    <property type="entry name" value="TPR-like_helical_dom_sf"/>
</dbReference>
<dbReference type="AlphaFoldDB" id="A0A0P6WQR9"/>
<evidence type="ECO:0000313" key="4">
    <source>
        <dbReference type="Proteomes" id="UP000050430"/>
    </source>
</evidence>
<dbReference type="SUPFAM" id="SSF48452">
    <property type="entry name" value="TPR-like"/>
    <property type="match status" value="1"/>
</dbReference>
<protein>
    <recommendedName>
        <fullName evidence="2">Gingipain domain-containing protein</fullName>
    </recommendedName>
</protein>
<keyword evidence="4" id="KW-1185">Reference proteome</keyword>
<feature type="domain" description="Gingipain" evidence="2">
    <location>
        <begin position="478"/>
        <end position="813"/>
    </location>
</feature>
<evidence type="ECO:0000259" key="2">
    <source>
        <dbReference type="Pfam" id="PF01364"/>
    </source>
</evidence>
<reference evidence="3 4" key="1">
    <citation type="submission" date="2015-07" db="EMBL/GenBank/DDBJ databases">
        <title>Genome sequence of Leptolinea tardivitalis DSM 16556.</title>
        <authorList>
            <person name="Hemp J."/>
            <person name="Ward L.M."/>
            <person name="Pace L.A."/>
            <person name="Fischer W.W."/>
        </authorList>
    </citation>
    <scope>NUCLEOTIDE SEQUENCE [LARGE SCALE GENOMIC DNA]</scope>
    <source>
        <strain evidence="3 4">YMTK-2</strain>
    </source>
</reference>
<dbReference type="Proteomes" id="UP000050430">
    <property type="component" value="Unassembled WGS sequence"/>
</dbReference>
<dbReference type="Gene3D" id="1.25.40.10">
    <property type="entry name" value="Tetratricopeptide repeat domain"/>
    <property type="match status" value="1"/>
</dbReference>
<evidence type="ECO:0000256" key="1">
    <source>
        <dbReference type="SAM" id="MobiDB-lite"/>
    </source>
</evidence>
<dbReference type="OrthoDB" id="139227at2"/>
<dbReference type="RefSeq" id="WP_062423077.1">
    <property type="nucleotide sequence ID" value="NZ_BBYA01000012.1"/>
</dbReference>
<dbReference type="Pfam" id="PF01364">
    <property type="entry name" value="Peptidase_C25"/>
    <property type="match status" value="1"/>
</dbReference>
<gene>
    <name evidence="3" type="ORF">ADM99_08290</name>
</gene>
<accession>A0A0P6WQR9</accession>
<name>A0A0P6WQR9_9CHLR</name>
<dbReference type="InterPro" id="IPR001769">
    <property type="entry name" value="Gingipain"/>
</dbReference>
<dbReference type="EMBL" id="LGCK01000008">
    <property type="protein sequence ID" value="KPL72411.1"/>
    <property type="molecule type" value="Genomic_DNA"/>
</dbReference>
<comment type="caution">
    <text evidence="3">The sequence shown here is derived from an EMBL/GenBank/DDBJ whole genome shotgun (WGS) entry which is preliminary data.</text>
</comment>
<dbReference type="GO" id="GO:0006508">
    <property type="term" value="P:proteolysis"/>
    <property type="evidence" value="ECO:0007669"/>
    <property type="project" value="InterPro"/>
</dbReference>
<proteinExistence type="predicted"/>
<sequence length="946" mass="104464">MNPKSELSSATKTLSREQFCQLLDKAIKIPQPRFVRQAAAAWLGLYPGDLQIQGYMAAAQVYEGKKDQAAEIIQKVIKIDPEYREGYEILLKCLPEGSPEREPLLTNIYLLGGKIPLAAQQPEWVQNLRAARLSFINQQVSTAEKYLQKVLGIASDNVLCAILHLEITRATSDTQAVHNLSSLYSQRWPDCVLFSLYLAEAQMELGSEVLAVNLLHDCAAKDAGGMVPTRIWGKQSPYKSLWPEISDFEFNLPIPSSVAAAMGWNQLGTGETTQAPRPVADIRRPARPVPPPTEYPANNVNAQKQAGPSIKPQSKPTPQKLHSQLYENALKNGIPAVEKPEKKPEDQIFKPVKINLNTSVVLDAAQKAVSTVSSLIKREKTSESVEDVPISKVKEELAQVAINLDQARKYSSDDRFPVMVILSIRAGLEKQFGKQTMAVIDTELKSLSVSIGRLPEWSARVFYVDDAESTGKAGLAPIGSADPWKIKLFLTDLDKVFAKKGEMIGSLLIVGGPEVVPFHRLPNPTDDLDDEVLSDSPYSTRDSNYFVPEWPVSRIPGGKGPDAGLLLEQIRRIAQSIVNRKTKWNLNMWLPQIPFLNGFRSLLGQYQVFGNGRMFGYTAEIWKRSSQEVFVQINKSTSILSSPPLDADTVPAMQAVMAPVSYFNLHGLVDSGEWYGQRDMAITTTGPDYPVALKPEDLARSTQENGIVYSEACYGGHISGKGEENSIALKFLATGSACVIASTCTSYGSVTTPLIGADLLGYYFLKHLDAGMAAAEALYQARLDFIQEMQRRQGYLDGEDQKTLISFVMYGNPFAIVRNVSSRIKTIHRSILTSEVCPVCTKDFEDELPKRMGDETMAKIKQVVEPYLPGLNSAQMHYSRIHTECNGKNHSCPTSEIHLKGKPQARSGKMVVSISKAINSDNRIHPHFARVTLDGKGKMVKLAVSR</sequence>
<dbReference type="STRING" id="229920.ADM99_08290"/>
<feature type="region of interest" description="Disordered" evidence="1">
    <location>
        <begin position="283"/>
        <end position="319"/>
    </location>
</feature>
<feature type="compositionally biased region" description="Polar residues" evidence="1">
    <location>
        <begin position="296"/>
        <end position="319"/>
    </location>
</feature>
<evidence type="ECO:0000313" key="3">
    <source>
        <dbReference type="EMBL" id="KPL72411.1"/>
    </source>
</evidence>
<organism evidence="3 4">
    <name type="scientific">Leptolinea tardivitalis</name>
    <dbReference type="NCBI Taxonomy" id="229920"/>
    <lineage>
        <taxon>Bacteria</taxon>
        <taxon>Bacillati</taxon>
        <taxon>Chloroflexota</taxon>
        <taxon>Anaerolineae</taxon>
        <taxon>Anaerolineales</taxon>
        <taxon>Anaerolineaceae</taxon>
        <taxon>Leptolinea</taxon>
    </lineage>
</organism>
<dbReference type="GO" id="GO:0008234">
    <property type="term" value="F:cysteine-type peptidase activity"/>
    <property type="evidence" value="ECO:0007669"/>
    <property type="project" value="InterPro"/>
</dbReference>